<organism evidence="2 3">
    <name type="scientific">Molorchus minor</name>
    <dbReference type="NCBI Taxonomy" id="1323400"/>
    <lineage>
        <taxon>Eukaryota</taxon>
        <taxon>Metazoa</taxon>
        <taxon>Ecdysozoa</taxon>
        <taxon>Arthropoda</taxon>
        <taxon>Hexapoda</taxon>
        <taxon>Insecta</taxon>
        <taxon>Pterygota</taxon>
        <taxon>Neoptera</taxon>
        <taxon>Endopterygota</taxon>
        <taxon>Coleoptera</taxon>
        <taxon>Polyphaga</taxon>
        <taxon>Cucujiformia</taxon>
        <taxon>Chrysomeloidea</taxon>
        <taxon>Cerambycidae</taxon>
        <taxon>Lamiinae</taxon>
        <taxon>Monochamini</taxon>
        <taxon>Molorchus</taxon>
    </lineage>
</organism>
<accession>A0ABQ9J300</accession>
<evidence type="ECO:0000313" key="2">
    <source>
        <dbReference type="EMBL" id="KAJ8972043.1"/>
    </source>
</evidence>
<feature type="region of interest" description="Disordered" evidence="1">
    <location>
        <begin position="979"/>
        <end position="1061"/>
    </location>
</feature>
<feature type="compositionally biased region" description="Polar residues" evidence="1">
    <location>
        <begin position="991"/>
        <end position="1006"/>
    </location>
</feature>
<comment type="caution">
    <text evidence="2">The sequence shown here is derived from an EMBL/GenBank/DDBJ whole genome shotgun (WGS) entry which is preliminary data.</text>
</comment>
<feature type="compositionally biased region" description="Acidic residues" evidence="1">
    <location>
        <begin position="981"/>
        <end position="990"/>
    </location>
</feature>
<evidence type="ECO:0000313" key="3">
    <source>
        <dbReference type="Proteomes" id="UP001162164"/>
    </source>
</evidence>
<keyword evidence="3" id="KW-1185">Reference proteome</keyword>
<sequence length="1301" mass="148944">MLTLPAGTDILSTDTVTRIEDEAKKNLAKEEREFTQTVIHTNDKTIVVGLGGRYKTRRATKTPKKYSEYMESLNITEEKTKETDVNRTYFAQKCIVSLERLNLLDVIPLCLAHNMYDCECGGKSPFIVSAKPTTVTPSQQTESKVDILDKKMVAVKKNTKRKVEEPQIFNEQDNSINVSGQNKVNEAISPARPIRNIKKPKLKDDFTYSDEVSFYNSDCARVRGCPSIYLLNRRNVKRNKESLLKDDFLNNLTEADMLRYQLRESDDKQMYEVDLFKNQLIIEMKREKLSEFLNSCNNTSSYNESLTRKRKQTLEIRKDDINTKPTFNQDMAIQRRKKIAISTRKIIESVFDGEIIIDNRNMDLLKKMGPRTVSDGYARLLPWLALTENFRKGTIKIWCMIDQPSRLLINTSDKVPPKFYVNIRQTNQPTEVVSWILQNKLPSGYHEENVSFILKQTKDNYEICGLCTKNFNEEINKETANCRNESEDKLIPFKHKDLNGHQQILYMKKAKFKLQELVEESMASVGETSIDGEKLYMWAGLPEVYTVCKWRIIFLNSDFTYLYFTNLKYSIKYTDLLSVGDITKAANCTIMLRNDLIRQQYDHKAFGIYFDCTYQDRLFIGPYFKHFEGDDVETLRYINKSLVCTESFNKMQGKMNYKCGHWLIERPYNRKKSAVEQPDSTIDLTNDTDLTNHTGNDIIHKGKKRKSSIEKKQTVKKIKSDANNFEGKPITILYNNEIIQILDGVPRKPEDFNRYIITNIPHFGYLGAYQRDNKVEIDVSWPFENKMLRFPTVSCATDFLQERFSTLLQPIPESFKINIIVLTNLDIQNCKPINASILGGHYICGEFGYYNVRELTNDFCVQNLGITMEELLKIFAIKAQTYVRKKIEELADLLCIRKCDLGCYDMASILNLATKKITEQKELDRGYTAKKNALRLRKRELAIKVFNMISTLPDDQKFSENLKFRSVLSFKPRSKILSEPIEIEDSDDDGNNPNANKEQDNSTLTHNSDKSHYMADSSAPNNIDHDGSMPTLENENSASLMDPDNQPIPKPYEDKTGPKKLPPALLPLSALNMKNLEGSPMISILKDVESNHTSSTKVTNIATTSKFPAQKLKSILKPKLLSSLTDTQSSNLPAPSIIPIVTPVETQIGPSTPKKPQFLKGVKLVKAINGQLMLVSDKQKNKVLGTKVIIKDNKIFNAENKVLINDPEEEGKHFDINVTSENQIKRDETITVDANNEKVQLNINAPPEKQAELRNVNNHLKLNKVVSSDSSNKETQLNPVITPDSILKDWDLDNSDISNDA</sequence>
<name>A0ABQ9J300_9CUCU</name>
<proteinExistence type="predicted"/>
<reference evidence="2" key="1">
    <citation type="journal article" date="2023" name="Insect Mol. Biol.">
        <title>Genome sequencing provides insights into the evolution of gene families encoding plant cell wall-degrading enzymes in longhorned beetles.</title>
        <authorList>
            <person name="Shin N.R."/>
            <person name="Okamura Y."/>
            <person name="Kirsch R."/>
            <person name="Pauchet Y."/>
        </authorList>
    </citation>
    <scope>NUCLEOTIDE SEQUENCE</scope>
    <source>
        <strain evidence="2">MMC_N1</strain>
    </source>
</reference>
<protein>
    <submittedName>
        <fullName evidence="2">Uncharacterized protein</fullName>
    </submittedName>
</protein>
<dbReference type="Proteomes" id="UP001162164">
    <property type="component" value="Unassembled WGS sequence"/>
</dbReference>
<evidence type="ECO:0000256" key="1">
    <source>
        <dbReference type="SAM" id="MobiDB-lite"/>
    </source>
</evidence>
<gene>
    <name evidence="2" type="ORF">NQ317_013187</name>
</gene>
<dbReference type="EMBL" id="JAPWTJ010001397">
    <property type="protein sequence ID" value="KAJ8972043.1"/>
    <property type="molecule type" value="Genomic_DNA"/>
</dbReference>